<evidence type="ECO:0000313" key="1">
    <source>
        <dbReference type="EMBL" id="AVR95112.1"/>
    </source>
</evidence>
<dbReference type="EMBL" id="CP028324">
    <property type="protein sequence ID" value="AVR95112.1"/>
    <property type="molecule type" value="Genomic_DNA"/>
</dbReference>
<proteinExistence type="predicted"/>
<dbReference type="Proteomes" id="UP000240505">
    <property type="component" value="Chromosome"/>
</dbReference>
<dbReference type="OrthoDB" id="9256306at2"/>
<dbReference type="AlphaFoldDB" id="A0A2R4C6D0"/>
<organism evidence="1 2">
    <name type="scientific">Pseudoduganella armeniaca</name>
    <dbReference type="NCBI Taxonomy" id="2072590"/>
    <lineage>
        <taxon>Bacteria</taxon>
        <taxon>Pseudomonadati</taxon>
        <taxon>Pseudomonadota</taxon>
        <taxon>Betaproteobacteria</taxon>
        <taxon>Burkholderiales</taxon>
        <taxon>Oxalobacteraceae</taxon>
        <taxon>Telluria group</taxon>
        <taxon>Pseudoduganella</taxon>
    </lineage>
</organism>
<keyword evidence="2" id="KW-1185">Reference proteome</keyword>
<accession>A0A2R4C6D0</accession>
<gene>
    <name evidence="1" type="ORF">C9I28_04780</name>
</gene>
<protein>
    <submittedName>
        <fullName evidence="1">Uncharacterized protein</fullName>
    </submittedName>
</protein>
<evidence type="ECO:0000313" key="2">
    <source>
        <dbReference type="Proteomes" id="UP000240505"/>
    </source>
</evidence>
<reference evidence="1 2" key="1">
    <citation type="submission" date="2018-03" db="EMBL/GenBank/DDBJ databases">
        <title>Massilia armeniaca sp. nov., isolated from desert soil.</title>
        <authorList>
            <person name="Huang H."/>
            <person name="Ren M."/>
        </authorList>
    </citation>
    <scope>NUCLEOTIDE SEQUENCE [LARGE SCALE GENOMIC DNA]</scope>
    <source>
        <strain evidence="1 2">ZMN-3</strain>
    </source>
</reference>
<dbReference type="KEGG" id="masz:C9I28_04780"/>
<dbReference type="RefSeq" id="WP_107140463.1">
    <property type="nucleotide sequence ID" value="NZ_CP028324.1"/>
</dbReference>
<sequence length="255" mass="27614">MRHFSGEFDGVRLLMEDELDLIAGGDGEDGDENPTNVMPTVTVVGNRDSTKSYFMPNLFIWGGGGAGYGGPVPEPTDESAVRVDVKITRPLTAEEQAAVDELVKSVQETTNAVAAIPDNAKVTLSNGQSVTGAELKQIWAKTDIVVNEKNFTYQNGTQRGEADYAGGNPQVSFNIDNIVGYMKSPNGVNYLPLHELGHMTNAGRIENERMLNHQSTNDMNERVANDIAWAIASYSNMPILQNPGSGYDANHPGFH</sequence>
<name>A0A2R4C6D0_9BURK</name>